<dbReference type="InterPro" id="IPR027485">
    <property type="entry name" value="AMMECR1_N"/>
</dbReference>
<dbReference type="EMBL" id="CP035108">
    <property type="protein sequence ID" value="QAR32830.1"/>
    <property type="molecule type" value="Genomic_DNA"/>
</dbReference>
<dbReference type="Gene3D" id="3.30.1490.150">
    <property type="entry name" value="Hypothetical protein ph0010, domain 2"/>
    <property type="match status" value="1"/>
</dbReference>
<dbReference type="RefSeq" id="WP_128466116.1">
    <property type="nucleotide sequence ID" value="NZ_CP035108.1"/>
</dbReference>
<dbReference type="Pfam" id="PF01871">
    <property type="entry name" value="AMMECR1"/>
    <property type="match status" value="1"/>
</dbReference>
<proteinExistence type="predicted"/>
<accession>A0A3R5XWG8</accession>
<feature type="domain" description="AMMECR1" evidence="1">
    <location>
        <begin position="8"/>
        <end position="184"/>
    </location>
</feature>
<dbReference type="AlphaFoldDB" id="A0A3R5XWG8"/>
<dbReference type="Gene3D" id="3.30.700.20">
    <property type="entry name" value="Hypothetical protein ph0010, domain 1"/>
    <property type="match status" value="1"/>
</dbReference>
<gene>
    <name evidence="2" type="primary">amrA</name>
    <name evidence="2" type="ORF">EP073_05260</name>
</gene>
<evidence type="ECO:0000313" key="3">
    <source>
        <dbReference type="Proteomes" id="UP000287502"/>
    </source>
</evidence>
<protein>
    <submittedName>
        <fullName evidence="2">AmmeMemoRadiSam system protein A</fullName>
    </submittedName>
</protein>
<dbReference type="NCBIfam" id="TIGR04335">
    <property type="entry name" value="AmmeMemoSam_A"/>
    <property type="match status" value="1"/>
</dbReference>
<evidence type="ECO:0000313" key="2">
    <source>
        <dbReference type="EMBL" id="QAR32830.1"/>
    </source>
</evidence>
<organism evidence="2 3">
    <name type="scientific">Geovibrio thiophilus</name>
    <dbReference type="NCBI Taxonomy" id="139438"/>
    <lineage>
        <taxon>Bacteria</taxon>
        <taxon>Pseudomonadati</taxon>
        <taxon>Deferribacterota</taxon>
        <taxon>Deferribacteres</taxon>
        <taxon>Deferribacterales</taxon>
        <taxon>Geovibrionaceae</taxon>
        <taxon>Geovibrio</taxon>
    </lineage>
</organism>
<evidence type="ECO:0000259" key="1">
    <source>
        <dbReference type="PROSITE" id="PS51112"/>
    </source>
</evidence>
<dbReference type="SUPFAM" id="SSF143447">
    <property type="entry name" value="AMMECR1-like"/>
    <property type="match status" value="1"/>
</dbReference>
<dbReference type="OrthoDB" id="9782820at2"/>
<dbReference type="InterPro" id="IPR002733">
    <property type="entry name" value="AMMECR1_domain"/>
</dbReference>
<dbReference type="InterPro" id="IPR023473">
    <property type="entry name" value="AMMECR1"/>
</dbReference>
<sequence>MSFDINSQEMSFLLEIARNAIKSSLDKSPFIIPPVPEGLNFKSGCFVTLYLNGRLRGCIGNFRNDMNIVKNIADMAVQAALKDPRFPPVSQGEFDALEFEISVLSPMIPIKSVEEAEVGRDGLYVVKGFNCGVLLPQVATEYGWDKYEFISHTCAKAGLSFDAWKTDDIELYRFEAVVFGEKSV</sequence>
<dbReference type="KEGG" id="gtl:EP073_05260"/>
<dbReference type="InterPro" id="IPR027623">
    <property type="entry name" value="AmmeMemoSam_A"/>
</dbReference>
<name>A0A3R5XWG8_9BACT</name>
<dbReference type="PANTHER" id="PTHR13016:SF0">
    <property type="entry name" value="AMME SYNDROME CANDIDATE GENE 1 PROTEIN"/>
    <property type="match status" value="1"/>
</dbReference>
<dbReference type="InterPro" id="IPR036071">
    <property type="entry name" value="AMMECR1_dom_sf"/>
</dbReference>
<dbReference type="PROSITE" id="PS51112">
    <property type="entry name" value="AMMECR1"/>
    <property type="match status" value="1"/>
</dbReference>
<dbReference type="Proteomes" id="UP000287502">
    <property type="component" value="Chromosome"/>
</dbReference>
<keyword evidence="3" id="KW-1185">Reference proteome</keyword>
<dbReference type="NCBIfam" id="TIGR00296">
    <property type="entry name" value="TIGR00296 family protein"/>
    <property type="match status" value="1"/>
</dbReference>
<reference evidence="2 3" key="1">
    <citation type="submission" date="2019-01" db="EMBL/GenBank/DDBJ databases">
        <title>Geovibrio thiophilus DSM 11263, complete genome.</title>
        <authorList>
            <person name="Spring S."/>
            <person name="Bunk B."/>
            <person name="Sproer C."/>
        </authorList>
    </citation>
    <scope>NUCLEOTIDE SEQUENCE [LARGE SCALE GENOMIC DNA]</scope>
    <source>
        <strain evidence="2 3">DSM 11263</strain>
    </source>
</reference>
<dbReference type="PANTHER" id="PTHR13016">
    <property type="entry name" value="AMMECR1 HOMOLOG"/>
    <property type="match status" value="1"/>
</dbReference>